<dbReference type="PROSITE" id="PS00012">
    <property type="entry name" value="PHOSPHOPANTETHEINE"/>
    <property type="match status" value="1"/>
</dbReference>
<organism evidence="15 16">
    <name type="scientific">Helicobacter pylori</name>
    <name type="common">Campylobacter pylori</name>
    <dbReference type="NCBI Taxonomy" id="210"/>
    <lineage>
        <taxon>Bacteria</taxon>
        <taxon>Pseudomonadati</taxon>
        <taxon>Campylobacterota</taxon>
        <taxon>Epsilonproteobacteria</taxon>
        <taxon>Campylobacterales</taxon>
        <taxon>Helicobacteraceae</taxon>
        <taxon>Helicobacter</taxon>
    </lineage>
</organism>
<dbReference type="FunFam" id="1.10.1200.10:FF:000006">
    <property type="entry name" value="Acyl carrier protein"/>
    <property type="match status" value="1"/>
</dbReference>
<evidence type="ECO:0000313" key="12">
    <source>
        <dbReference type="EMBL" id="OOP95286.1"/>
    </source>
</evidence>
<evidence type="ECO:0000313" key="19">
    <source>
        <dbReference type="Proteomes" id="UP000318633"/>
    </source>
</evidence>
<dbReference type="PANTHER" id="PTHR20863:SF76">
    <property type="entry name" value="CARRIER DOMAIN-CONTAINING PROTEIN"/>
    <property type="match status" value="1"/>
</dbReference>
<feature type="domain" description="Carrier" evidence="11">
    <location>
        <begin position="1"/>
        <end position="76"/>
    </location>
</feature>
<dbReference type="GO" id="GO:0009245">
    <property type="term" value="P:lipid A biosynthetic process"/>
    <property type="evidence" value="ECO:0007669"/>
    <property type="project" value="TreeGrafter"/>
</dbReference>
<dbReference type="NCBIfam" id="TIGR00517">
    <property type="entry name" value="acyl_carrier"/>
    <property type="match status" value="1"/>
</dbReference>
<dbReference type="Gene3D" id="1.10.1200.10">
    <property type="entry name" value="ACP-like"/>
    <property type="match status" value="1"/>
</dbReference>
<keyword evidence="5 8" id="KW-0276">Fatty acid metabolism</keyword>
<dbReference type="GO" id="GO:0036104">
    <property type="term" value="P:Kdo2-lipid A biosynthetic process"/>
    <property type="evidence" value="ECO:0007669"/>
    <property type="project" value="UniProtKB-UniPathway"/>
</dbReference>
<comment type="similarity">
    <text evidence="8">Belongs to the acyl carrier protein (ACP) family.</text>
</comment>
<dbReference type="HAMAP" id="MF_01217">
    <property type="entry name" value="Acyl_carrier"/>
    <property type="match status" value="1"/>
</dbReference>
<keyword evidence="2 8" id="KW-0963">Cytoplasm</keyword>
<dbReference type="Proteomes" id="UP000220405">
    <property type="component" value="Unassembled WGS sequence"/>
</dbReference>
<gene>
    <name evidence="8" type="primary">acpP</name>
    <name evidence="12" type="ORF">B0X41_05035</name>
    <name evidence="13" type="ORF">B0X56_05410</name>
    <name evidence="14" type="ORF">BB406_07100</name>
    <name evidence="15" type="ORF">BB468_04645</name>
</gene>
<dbReference type="EMBL" id="MUOR01000041">
    <property type="protein sequence ID" value="OOP95286.1"/>
    <property type="molecule type" value="Genomic_DNA"/>
</dbReference>
<keyword evidence="1 8" id="KW-0596">Phosphopantetheine</keyword>
<keyword evidence="3 8" id="KW-0444">Lipid biosynthesis</keyword>
<sequence>MALFEDIQAVIVEQLNVDATQVTPEAEFVKDLGADSLDVVELIMALEEKFNIEIPDEQAEKIVNVGDVVKYIEDNKLA</sequence>
<dbReference type="InterPro" id="IPR003231">
    <property type="entry name" value="ACP"/>
</dbReference>
<dbReference type="PROSITE" id="PS50075">
    <property type="entry name" value="CARRIER"/>
    <property type="match status" value="1"/>
</dbReference>
<evidence type="ECO:0000313" key="14">
    <source>
        <dbReference type="EMBL" id="PDX09256.1"/>
    </source>
</evidence>
<keyword evidence="6 8" id="KW-0443">Lipid metabolism</keyword>
<comment type="caution">
    <text evidence="15">The sequence shown here is derived from an EMBL/GenBank/DDBJ whole genome shotgun (WGS) entry which is preliminary data.</text>
</comment>
<dbReference type="NCBIfam" id="NF002151">
    <property type="entry name" value="PRK00982.1-5"/>
    <property type="match status" value="1"/>
</dbReference>
<dbReference type="Pfam" id="PF00550">
    <property type="entry name" value="PP-binding"/>
    <property type="match status" value="1"/>
</dbReference>
<dbReference type="EMBL" id="MBJH01000004">
    <property type="protein sequence ID" value="PDX39276.1"/>
    <property type="molecule type" value="Genomic_DNA"/>
</dbReference>
<accession>A0A083YG82</accession>
<evidence type="ECO:0000313" key="15">
    <source>
        <dbReference type="EMBL" id="PDX39276.1"/>
    </source>
</evidence>
<feature type="modified residue" description="O-(pantetheine 4'-phosphoryl)serine" evidence="8">
    <location>
        <position position="36"/>
    </location>
</feature>
<dbReference type="GO" id="GO:0005829">
    <property type="term" value="C:cytosol"/>
    <property type="evidence" value="ECO:0007669"/>
    <property type="project" value="TreeGrafter"/>
</dbReference>
<comment type="subcellular location">
    <subcellularLocation>
        <location evidence="8">Cytoplasm</location>
    </subcellularLocation>
</comment>
<dbReference type="Proteomes" id="UP000220501">
    <property type="component" value="Unassembled WGS sequence"/>
</dbReference>
<keyword evidence="4 8" id="KW-0597">Phosphoprotein</keyword>
<evidence type="ECO:0000256" key="9">
    <source>
        <dbReference type="NCBIfam" id="TIGR00517"/>
    </source>
</evidence>
<evidence type="ECO:0000256" key="3">
    <source>
        <dbReference type="ARBA" id="ARBA00022516"/>
    </source>
</evidence>
<dbReference type="AlphaFoldDB" id="A0A083YG82"/>
<dbReference type="Proteomes" id="UP000318399">
    <property type="component" value="Unassembled WGS sequence"/>
</dbReference>
<reference evidence="16 17" key="2">
    <citation type="journal article" date="2017" name="Gut Pathog.">
        <title>Phylogenomics of Colombian Helicobacter pylori isolates.</title>
        <authorList>
            <person name="Gutierrez-Escobar A.J."/>
            <person name="Trujillo E."/>
            <person name="Acevedo O."/>
            <person name="Bravo M.M."/>
        </authorList>
    </citation>
    <scope>NUCLEOTIDE SEQUENCE [LARGE SCALE GENOMIC DNA]</scope>
    <source>
        <strain evidence="15 16">2021</strain>
        <strain evidence="14 17">22366</strain>
    </source>
</reference>
<evidence type="ECO:0000259" key="11">
    <source>
        <dbReference type="PROSITE" id="PS50075"/>
    </source>
</evidence>
<evidence type="ECO:0000313" key="13">
    <source>
        <dbReference type="EMBL" id="OOQ16367.1"/>
    </source>
</evidence>
<comment type="pathway">
    <text evidence="8 10">Lipid metabolism; fatty acid biosynthesis.</text>
</comment>
<comment type="PTM">
    <text evidence="8">4'-phosphopantetheine is transferred from CoA to a specific serine of apo-ACP by AcpS. This modification is essential for activity because fatty acids are bound in thioester linkage to the sulfhydryl of the prosthetic group.</text>
</comment>
<reference evidence="18 19" key="1">
    <citation type="journal article" date="2017" name="Front. Cell. Infect. Microbiol.">
        <title>Whole Genome Sequence and Phylogenetic Analysis Show Helicobacter pylori Strains from Latin America Have Followed a Unique Evolution Pathway.</title>
        <authorList>
            <person name="Munoz-Ramirez Z.Y."/>
            <person name="Mendez-Tenorio A."/>
            <person name="Kato I."/>
            <person name="Bravo M.M."/>
            <person name="Rizzato C."/>
            <person name="Thorell K."/>
            <person name="Torres R.C."/>
            <person name="Aviles-Jimenez F."/>
            <person name="Camorlinga M."/>
            <person name="Canzian F."/>
            <person name="Torres J."/>
        </authorList>
    </citation>
    <scope>NUCLEOTIDE SEQUENCE [LARGE SCALE GENOMIC DNA]</scope>
    <source>
        <strain evidence="12 18">CC26084</strain>
        <strain evidence="13 19">CG22371</strain>
    </source>
</reference>
<dbReference type="InterPro" id="IPR006162">
    <property type="entry name" value="Ppantetheine_attach_site"/>
</dbReference>
<dbReference type="Proteomes" id="UP000318633">
    <property type="component" value="Unassembled WGS sequence"/>
</dbReference>
<evidence type="ECO:0000256" key="10">
    <source>
        <dbReference type="RuleBase" id="RU003545"/>
    </source>
</evidence>
<evidence type="ECO:0000256" key="2">
    <source>
        <dbReference type="ARBA" id="ARBA00022490"/>
    </source>
</evidence>
<evidence type="ECO:0000313" key="18">
    <source>
        <dbReference type="Proteomes" id="UP000318399"/>
    </source>
</evidence>
<dbReference type="NCBIfam" id="NF002148">
    <property type="entry name" value="PRK00982.1-2"/>
    <property type="match status" value="1"/>
</dbReference>
<dbReference type="EMBL" id="MBIN01000011">
    <property type="protein sequence ID" value="PDX09256.1"/>
    <property type="molecule type" value="Genomic_DNA"/>
</dbReference>
<keyword evidence="7 8" id="KW-0275">Fatty acid biosynthesis</keyword>
<dbReference type="InterPro" id="IPR009081">
    <property type="entry name" value="PP-bd_ACP"/>
</dbReference>
<dbReference type="NCBIfam" id="NF002150">
    <property type="entry name" value="PRK00982.1-4"/>
    <property type="match status" value="1"/>
</dbReference>
<dbReference type="GO" id="GO:0000035">
    <property type="term" value="F:acyl binding"/>
    <property type="evidence" value="ECO:0007669"/>
    <property type="project" value="TreeGrafter"/>
</dbReference>
<dbReference type="RefSeq" id="WP_001163108.1">
    <property type="nucleotide sequence ID" value="NZ_CP071936.1"/>
</dbReference>
<dbReference type="GO" id="GO:0000036">
    <property type="term" value="F:acyl carrier activity"/>
    <property type="evidence" value="ECO:0007669"/>
    <property type="project" value="UniProtKB-UniRule"/>
</dbReference>
<evidence type="ECO:0000256" key="6">
    <source>
        <dbReference type="ARBA" id="ARBA00023098"/>
    </source>
</evidence>
<evidence type="ECO:0000313" key="17">
    <source>
        <dbReference type="Proteomes" id="UP000220501"/>
    </source>
</evidence>
<protein>
    <recommendedName>
        <fullName evidence="8 9">Acyl carrier protein</fullName>
        <shortName evidence="8">ACP</shortName>
    </recommendedName>
</protein>
<comment type="function">
    <text evidence="8 10">Carrier of the growing fatty acid chain in fatty acid biosynthesis.</text>
</comment>
<evidence type="ECO:0000256" key="7">
    <source>
        <dbReference type="ARBA" id="ARBA00023160"/>
    </source>
</evidence>
<evidence type="ECO:0000256" key="4">
    <source>
        <dbReference type="ARBA" id="ARBA00022553"/>
    </source>
</evidence>
<evidence type="ECO:0000256" key="8">
    <source>
        <dbReference type="HAMAP-Rule" id="MF_01217"/>
    </source>
</evidence>
<evidence type="ECO:0000256" key="1">
    <source>
        <dbReference type="ARBA" id="ARBA00022450"/>
    </source>
</evidence>
<dbReference type="PANTHER" id="PTHR20863">
    <property type="entry name" value="ACYL CARRIER PROTEIN"/>
    <property type="match status" value="1"/>
</dbReference>
<dbReference type="GO" id="GO:0016020">
    <property type="term" value="C:membrane"/>
    <property type="evidence" value="ECO:0007669"/>
    <property type="project" value="GOC"/>
</dbReference>
<proteinExistence type="inferred from homology"/>
<evidence type="ECO:0000313" key="16">
    <source>
        <dbReference type="Proteomes" id="UP000220405"/>
    </source>
</evidence>
<dbReference type="EMBL" id="MUPB01000143">
    <property type="protein sequence ID" value="OOQ16367.1"/>
    <property type="molecule type" value="Genomic_DNA"/>
</dbReference>
<dbReference type="SUPFAM" id="SSF47336">
    <property type="entry name" value="ACP-like"/>
    <property type="match status" value="1"/>
</dbReference>
<comment type="PTM">
    <text evidence="10">4'-phosphopantetheine is transferred from CoA to a specific serine of apo-ACP by acpS.</text>
</comment>
<evidence type="ECO:0000256" key="5">
    <source>
        <dbReference type="ARBA" id="ARBA00022832"/>
    </source>
</evidence>
<dbReference type="InterPro" id="IPR036736">
    <property type="entry name" value="ACP-like_sf"/>
</dbReference>
<name>A0A083YG82_HELPX</name>